<dbReference type="NCBIfam" id="TIGR00152">
    <property type="entry name" value="dephospho-CoA kinase"/>
    <property type="match status" value="1"/>
</dbReference>
<dbReference type="PANTHER" id="PTHR10695">
    <property type="entry name" value="DEPHOSPHO-COA KINASE-RELATED"/>
    <property type="match status" value="1"/>
</dbReference>
<comment type="function">
    <text evidence="8">Catalyzes the phosphorylation of the 3'-hydroxyl group of dephosphocoenzyme A to form coenzyme A.</text>
</comment>
<dbReference type="GO" id="GO:0005737">
    <property type="term" value="C:cytoplasm"/>
    <property type="evidence" value="ECO:0007669"/>
    <property type="project" value="UniProtKB-SubCell"/>
</dbReference>
<keyword evidence="7 8" id="KW-0173">Coenzyme A biosynthesis</keyword>
<dbReference type="EMBL" id="FWXK01000003">
    <property type="protein sequence ID" value="SMC36076.1"/>
    <property type="molecule type" value="Genomic_DNA"/>
</dbReference>
<dbReference type="RefSeq" id="WP_084098619.1">
    <property type="nucleotide sequence ID" value="NZ_FWXK01000003.1"/>
</dbReference>
<reference evidence="11" key="1">
    <citation type="submission" date="2017-04" db="EMBL/GenBank/DDBJ databases">
        <authorList>
            <person name="Varghese N."/>
            <person name="Submissions S."/>
        </authorList>
    </citation>
    <scope>NUCLEOTIDE SEQUENCE [LARGE SCALE GENOMIC DNA]</scope>
    <source>
        <strain evidence="11">DSM 21500</strain>
    </source>
</reference>
<dbReference type="OrthoDB" id="9812943at2"/>
<keyword evidence="11" id="KW-1185">Reference proteome</keyword>
<keyword evidence="5 8" id="KW-0418">Kinase</keyword>
<proteinExistence type="inferred from homology"/>
<evidence type="ECO:0000256" key="8">
    <source>
        <dbReference type="HAMAP-Rule" id="MF_00376"/>
    </source>
</evidence>
<evidence type="ECO:0000256" key="4">
    <source>
        <dbReference type="ARBA" id="ARBA00022741"/>
    </source>
</evidence>
<dbReference type="InterPro" id="IPR027417">
    <property type="entry name" value="P-loop_NTPase"/>
</dbReference>
<dbReference type="CDD" id="cd02022">
    <property type="entry name" value="DPCK"/>
    <property type="match status" value="1"/>
</dbReference>
<dbReference type="Pfam" id="PF01121">
    <property type="entry name" value="CoaE"/>
    <property type="match status" value="1"/>
</dbReference>
<protein>
    <recommendedName>
        <fullName evidence="8 9">Dephospho-CoA kinase</fullName>
        <ecNumber evidence="8 9">2.7.1.24</ecNumber>
    </recommendedName>
    <alternativeName>
        <fullName evidence="8">Dephosphocoenzyme A kinase</fullName>
    </alternativeName>
</protein>
<comment type="pathway">
    <text evidence="8">Cofactor biosynthesis; coenzyme A biosynthesis; CoA from (R)-pantothenate: step 5/5.</text>
</comment>
<dbReference type="Gene3D" id="3.40.50.300">
    <property type="entry name" value="P-loop containing nucleotide triphosphate hydrolases"/>
    <property type="match status" value="1"/>
</dbReference>
<evidence type="ECO:0000256" key="6">
    <source>
        <dbReference type="ARBA" id="ARBA00022840"/>
    </source>
</evidence>
<dbReference type="Proteomes" id="UP000243884">
    <property type="component" value="Unassembled WGS sequence"/>
</dbReference>
<keyword evidence="2 8" id="KW-0963">Cytoplasm</keyword>
<dbReference type="InterPro" id="IPR001977">
    <property type="entry name" value="Depp_CoAkinase"/>
</dbReference>
<evidence type="ECO:0000256" key="1">
    <source>
        <dbReference type="ARBA" id="ARBA00009018"/>
    </source>
</evidence>
<sequence length="200" mass="22590">MTQIIGLTGGIASGKTTVSEYFKQRQLPVIDADQVARDVVKPEQPALKEIVAIFGEKILTKDGELNRSKLGQIIFNEPEARQKANDIMHPYILQKIKSMLGMLSANGEPLVILDVPLLFESASFYALCDETIVVWVPRETQLNRLKARNHYSDDEAEARIASQWPLDKKRLMADSVFDNSTTKESLYQQIDDWLASHMNI</sequence>
<evidence type="ECO:0000256" key="9">
    <source>
        <dbReference type="NCBIfam" id="TIGR00152"/>
    </source>
</evidence>
<dbReference type="GO" id="GO:0015937">
    <property type="term" value="P:coenzyme A biosynthetic process"/>
    <property type="evidence" value="ECO:0007669"/>
    <property type="project" value="UniProtKB-UniRule"/>
</dbReference>
<organism evidence="10 11">
    <name type="scientific">Aerococcus suis</name>
    <dbReference type="NCBI Taxonomy" id="371602"/>
    <lineage>
        <taxon>Bacteria</taxon>
        <taxon>Bacillati</taxon>
        <taxon>Bacillota</taxon>
        <taxon>Bacilli</taxon>
        <taxon>Lactobacillales</taxon>
        <taxon>Aerococcaceae</taxon>
        <taxon>Aerococcus</taxon>
    </lineage>
</organism>
<keyword evidence="3 8" id="KW-0808">Transferase</keyword>
<evidence type="ECO:0000313" key="10">
    <source>
        <dbReference type="EMBL" id="SMC36076.1"/>
    </source>
</evidence>
<evidence type="ECO:0000313" key="11">
    <source>
        <dbReference type="Proteomes" id="UP000243884"/>
    </source>
</evidence>
<dbReference type="PANTHER" id="PTHR10695:SF46">
    <property type="entry name" value="BIFUNCTIONAL COENZYME A SYNTHASE-RELATED"/>
    <property type="match status" value="1"/>
</dbReference>
<dbReference type="AlphaFoldDB" id="A0A1W1YIY4"/>
<dbReference type="FunFam" id="3.40.50.300:FF:000991">
    <property type="entry name" value="Dephospho-CoA kinase"/>
    <property type="match status" value="1"/>
</dbReference>
<evidence type="ECO:0000256" key="3">
    <source>
        <dbReference type="ARBA" id="ARBA00022679"/>
    </source>
</evidence>
<dbReference type="EC" id="2.7.1.24" evidence="8 9"/>
<name>A0A1W1YIY4_9LACT</name>
<dbReference type="HAMAP" id="MF_00376">
    <property type="entry name" value="Dephospho_CoA_kinase"/>
    <property type="match status" value="1"/>
</dbReference>
<gene>
    <name evidence="8" type="primary">coaE</name>
    <name evidence="10" type="ORF">SAMN04487984_0717</name>
</gene>
<keyword evidence="6 8" id="KW-0067">ATP-binding</keyword>
<dbReference type="GO" id="GO:0005524">
    <property type="term" value="F:ATP binding"/>
    <property type="evidence" value="ECO:0007669"/>
    <property type="project" value="UniProtKB-UniRule"/>
</dbReference>
<evidence type="ECO:0000256" key="7">
    <source>
        <dbReference type="ARBA" id="ARBA00022993"/>
    </source>
</evidence>
<feature type="binding site" evidence="8">
    <location>
        <begin position="12"/>
        <end position="17"/>
    </location>
    <ligand>
        <name>ATP</name>
        <dbReference type="ChEBI" id="CHEBI:30616"/>
    </ligand>
</feature>
<dbReference type="SUPFAM" id="SSF52540">
    <property type="entry name" value="P-loop containing nucleoside triphosphate hydrolases"/>
    <property type="match status" value="1"/>
</dbReference>
<comment type="subcellular location">
    <subcellularLocation>
        <location evidence="8">Cytoplasm</location>
    </subcellularLocation>
</comment>
<evidence type="ECO:0000256" key="5">
    <source>
        <dbReference type="ARBA" id="ARBA00022777"/>
    </source>
</evidence>
<comment type="catalytic activity">
    <reaction evidence="8">
        <text>3'-dephospho-CoA + ATP = ADP + CoA + H(+)</text>
        <dbReference type="Rhea" id="RHEA:18245"/>
        <dbReference type="ChEBI" id="CHEBI:15378"/>
        <dbReference type="ChEBI" id="CHEBI:30616"/>
        <dbReference type="ChEBI" id="CHEBI:57287"/>
        <dbReference type="ChEBI" id="CHEBI:57328"/>
        <dbReference type="ChEBI" id="CHEBI:456216"/>
        <dbReference type="EC" id="2.7.1.24"/>
    </reaction>
</comment>
<dbReference type="PROSITE" id="PS51219">
    <property type="entry name" value="DPCK"/>
    <property type="match status" value="1"/>
</dbReference>
<keyword evidence="4 8" id="KW-0547">Nucleotide-binding</keyword>
<dbReference type="GO" id="GO:0004140">
    <property type="term" value="F:dephospho-CoA kinase activity"/>
    <property type="evidence" value="ECO:0007669"/>
    <property type="project" value="UniProtKB-UniRule"/>
</dbReference>
<evidence type="ECO:0000256" key="2">
    <source>
        <dbReference type="ARBA" id="ARBA00022490"/>
    </source>
</evidence>
<accession>A0A1W1YIY4</accession>
<comment type="similarity">
    <text evidence="1 8">Belongs to the CoaE family.</text>
</comment>
<dbReference type="UniPathway" id="UPA00241">
    <property type="reaction ID" value="UER00356"/>
</dbReference>
<dbReference type="STRING" id="371602.SAMN04487984_0717"/>